<evidence type="ECO:0000313" key="1">
    <source>
        <dbReference type="EMBL" id="SNX47901.1"/>
    </source>
</evidence>
<sequence length="96" mass="10799">MANLFEMRDADKLKQAVKEAKEENKTCVLSLNSKENSSLYFIKGKSVSKEEFILKSGLEHMLDGQSQVTCTRCGAKASPDNYKQPCWAQPCEGIFF</sequence>
<dbReference type="EMBL" id="OANU01000015">
    <property type="protein sequence ID" value="SNX47901.1"/>
    <property type="molecule type" value="Genomic_DNA"/>
</dbReference>
<dbReference type="RefSeq" id="WP_096993127.1">
    <property type="nucleotide sequence ID" value="NZ_JBHSII010000006.1"/>
</dbReference>
<gene>
    <name evidence="1" type="ORF">VTH8203_01516</name>
</gene>
<keyword evidence="2" id="KW-1185">Reference proteome</keyword>
<dbReference type="AlphaFoldDB" id="A0A240EHC7"/>
<organism evidence="1 2">
    <name type="scientific">Vibrio thalassae</name>
    <dbReference type="NCBI Taxonomy" id="1243014"/>
    <lineage>
        <taxon>Bacteria</taxon>
        <taxon>Pseudomonadati</taxon>
        <taxon>Pseudomonadota</taxon>
        <taxon>Gammaproteobacteria</taxon>
        <taxon>Vibrionales</taxon>
        <taxon>Vibrionaceae</taxon>
        <taxon>Vibrio</taxon>
    </lineage>
</organism>
<reference evidence="2" key="1">
    <citation type="submission" date="2016-06" db="EMBL/GenBank/DDBJ databases">
        <authorList>
            <person name="Rodrigo-Torres L."/>
            <person name="Arahal R.D."/>
            <person name="Lucena T."/>
        </authorList>
    </citation>
    <scope>NUCLEOTIDE SEQUENCE [LARGE SCALE GENOMIC DNA]</scope>
    <source>
        <strain evidence="2">CECT8203</strain>
    </source>
</reference>
<accession>A0A240EHC7</accession>
<dbReference type="Proteomes" id="UP000219336">
    <property type="component" value="Unassembled WGS sequence"/>
</dbReference>
<protein>
    <submittedName>
        <fullName evidence="1">Uncharacterized protein</fullName>
    </submittedName>
</protein>
<name>A0A240EHC7_9VIBR</name>
<proteinExistence type="predicted"/>
<evidence type="ECO:0000313" key="2">
    <source>
        <dbReference type="Proteomes" id="UP000219336"/>
    </source>
</evidence>